<organism evidence="1 2">
    <name type="scientific">Rufibacter immobilis</name>
    <dbReference type="NCBI Taxonomy" id="1348778"/>
    <lineage>
        <taxon>Bacteria</taxon>
        <taxon>Pseudomonadati</taxon>
        <taxon>Bacteroidota</taxon>
        <taxon>Cytophagia</taxon>
        <taxon>Cytophagales</taxon>
        <taxon>Hymenobacteraceae</taxon>
        <taxon>Rufibacter</taxon>
    </lineage>
</organism>
<reference evidence="1 2" key="1">
    <citation type="submission" date="2018-11" db="EMBL/GenBank/DDBJ databases">
        <title>Rufibacter latericius sp. nov., isolated from water in Baiyang Lake.</title>
        <authorList>
            <person name="Yang Y."/>
        </authorList>
    </citation>
    <scope>NUCLEOTIDE SEQUENCE [LARGE SCALE GENOMIC DNA]</scope>
    <source>
        <strain evidence="1 2">MCC P1</strain>
    </source>
</reference>
<dbReference type="EMBL" id="RJJE01000009">
    <property type="protein sequence ID" value="RNI30114.1"/>
    <property type="molecule type" value="Genomic_DNA"/>
</dbReference>
<accession>A0A3M9MX50</accession>
<evidence type="ECO:0000313" key="2">
    <source>
        <dbReference type="Proteomes" id="UP000271010"/>
    </source>
</evidence>
<dbReference type="Proteomes" id="UP000271010">
    <property type="component" value="Unassembled WGS sequence"/>
</dbReference>
<keyword evidence="2" id="KW-1185">Reference proteome</keyword>
<gene>
    <name evidence="1" type="ORF">EFA69_11440</name>
</gene>
<proteinExistence type="predicted"/>
<dbReference type="AlphaFoldDB" id="A0A3M9MX50"/>
<sequence length="77" mass="8731">MVLYRKLCLPKVSLKQIPEKEPLNAFVRLYGVDEAFALFLVCQGFTLKVVLKQMSTEEQNEFKQSTGWGSGLKSMMG</sequence>
<comment type="caution">
    <text evidence="1">The sequence shown here is derived from an EMBL/GenBank/DDBJ whole genome shotgun (WGS) entry which is preliminary data.</text>
</comment>
<evidence type="ECO:0000313" key="1">
    <source>
        <dbReference type="EMBL" id="RNI30114.1"/>
    </source>
</evidence>
<name>A0A3M9MX50_9BACT</name>
<protein>
    <submittedName>
        <fullName evidence="1">Uncharacterized protein</fullName>
    </submittedName>
</protein>